<sequence length="71" mass="7811">MQGQEEQEERITQPNPGAPSAGILGTPQNTSEPVGPLAARGNMRETLLVTRFSESSAWKSKRTVFILKKQE</sequence>
<dbReference type="AlphaFoldDB" id="A0A3L8SQS3"/>
<evidence type="ECO:0000313" key="3">
    <source>
        <dbReference type="Proteomes" id="UP000276834"/>
    </source>
</evidence>
<gene>
    <name evidence="2" type="ORF">DV515_00004652</name>
</gene>
<accession>A0A3L8SQS3</accession>
<feature type="region of interest" description="Disordered" evidence="1">
    <location>
        <begin position="1"/>
        <end position="39"/>
    </location>
</feature>
<reference evidence="2 3" key="1">
    <citation type="journal article" date="2018" name="Proc. R. Soc. B">
        <title>A non-coding region near Follistatin controls head colour polymorphism in the Gouldian finch.</title>
        <authorList>
            <person name="Toomey M.B."/>
            <person name="Marques C.I."/>
            <person name="Andrade P."/>
            <person name="Araujo P.M."/>
            <person name="Sabatino S."/>
            <person name="Gazda M.A."/>
            <person name="Afonso S."/>
            <person name="Lopes R.J."/>
            <person name="Corbo J.C."/>
            <person name="Carneiro M."/>
        </authorList>
    </citation>
    <scope>NUCLEOTIDE SEQUENCE [LARGE SCALE GENOMIC DNA]</scope>
    <source>
        <strain evidence="2">Red01</strain>
        <tissue evidence="2">Muscle</tissue>
    </source>
</reference>
<dbReference type="Proteomes" id="UP000276834">
    <property type="component" value="Unassembled WGS sequence"/>
</dbReference>
<proteinExistence type="predicted"/>
<organism evidence="2 3">
    <name type="scientific">Chloebia gouldiae</name>
    <name type="common">Gouldian finch</name>
    <name type="synonym">Erythrura gouldiae</name>
    <dbReference type="NCBI Taxonomy" id="44316"/>
    <lineage>
        <taxon>Eukaryota</taxon>
        <taxon>Metazoa</taxon>
        <taxon>Chordata</taxon>
        <taxon>Craniata</taxon>
        <taxon>Vertebrata</taxon>
        <taxon>Euteleostomi</taxon>
        <taxon>Archelosauria</taxon>
        <taxon>Archosauria</taxon>
        <taxon>Dinosauria</taxon>
        <taxon>Saurischia</taxon>
        <taxon>Theropoda</taxon>
        <taxon>Coelurosauria</taxon>
        <taxon>Aves</taxon>
        <taxon>Neognathae</taxon>
        <taxon>Neoaves</taxon>
        <taxon>Telluraves</taxon>
        <taxon>Australaves</taxon>
        <taxon>Passeriformes</taxon>
        <taxon>Passeroidea</taxon>
        <taxon>Passeridae</taxon>
        <taxon>Chloebia</taxon>
    </lineage>
</organism>
<name>A0A3L8SQS3_CHLGU</name>
<evidence type="ECO:0000256" key="1">
    <source>
        <dbReference type="SAM" id="MobiDB-lite"/>
    </source>
</evidence>
<evidence type="ECO:0000313" key="2">
    <source>
        <dbReference type="EMBL" id="RLW05831.1"/>
    </source>
</evidence>
<protein>
    <submittedName>
        <fullName evidence="2">Uncharacterized protein</fullName>
    </submittedName>
</protein>
<feature type="non-terminal residue" evidence="2">
    <location>
        <position position="71"/>
    </location>
</feature>
<keyword evidence="3" id="KW-1185">Reference proteome</keyword>
<dbReference type="EMBL" id="QUSF01000010">
    <property type="protein sequence ID" value="RLW05831.1"/>
    <property type="molecule type" value="Genomic_DNA"/>
</dbReference>
<comment type="caution">
    <text evidence="2">The sequence shown here is derived from an EMBL/GenBank/DDBJ whole genome shotgun (WGS) entry which is preliminary data.</text>
</comment>